<gene>
    <name evidence="3" type="primary">LOC108006491</name>
</gene>
<keyword evidence="1" id="KW-0812">Transmembrane</keyword>
<sequence length="67" mass="7645">MTSPFDGAACFWLSIIWLQLGLINAGLEFLRVFVPLPLVRLREIEDEEREIEGECTLGAISIRMFAF</sequence>
<evidence type="ECO:0000256" key="1">
    <source>
        <dbReference type="SAM" id="Phobius"/>
    </source>
</evidence>
<keyword evidence="1" id="KW-1133">Transmembrane helix</keyword>
<proteinExistence type="predicted"/>
<keyword evidence="2" id="KW-1185">Reference proteome</keyword>
<accession>A0AB39Z027</accession>
<feature type="transmembrane region" description="Helical" evidence="1">
    <location>
        <begin position="12"/>
        <end position="34"/>
    </location>
</feature>
<protein>
    <submittedName>
        <fullName evidence="3">Uncharacterized protein</fullName>
    </submittedName>
</protein>
<dbReference type="AlphaFoldDB" id="A0AB39Z027"/>
<keyword evidence="1" id="KW-0472">Membrane</keyword>
<evidence type="ECO:0000313" key="3">
    <source>
        <dbReference type="RefSeq" id="XP_016925504.1"/>
    </source>
</evidence>
<reference evidence="3" key="1">
    <citation type="submission" date="2025-08" db="UniProtKB">
        <authorList>
            <consortium name="RefSeq"/>
        </authorList>
    </citation>
    <scope>IDENTIFICATION</scope>
</reference>
<evidence type="ECO:0000313" key="2">
    <source>
        <dbReference type="Proteomes" id="UP001652628"/>
    </source>
</evidence>
<name>A0AB39Z027_DROSZ</name>
<dbReference type="RefSeq" id="XP_016925504.1">
    <property type="nucleotide sequence ID" value="XM_017070015.4"/>
</dbReference>
<dbReference type="Proteomes" id="UP001652628">
    <property type="component" value="Chromosome 3"/>
</dbReference>
<organism evidence="2 3">
    <name type="scientific">Drosophila suzukii</name>
    <name type="common">Spotted-wing drosophila fruit fly</name>
    <dbReference type="NCBI Taxonomy" id="28584"/>
    <lineage>
        <taxon>Eukaryota</taxon>
        <taxon>Metazoa</taxon>
        <taxon>Ecdysozoa</taxon>
        <taxon>Arthropoda</taxon>
        <taxon>Hexapoda</taxon>
        <taxon>Insecta</taxon>
        <taxon>Pterygota</taxon>
        <taxon>Neoptera</taxon>
        <taxon>Endopterygota</taxon>
        <taxon>Diptera</taxon>
        <taxon>Brachycera</taxon>
        <taxon>Muscomorpha</taxon>
        <taxon>Ephydroidea</taxon>
        <taxon>Drosophilidae</taxon>
        <taxon>Drosophila</taxon>
        <taxon>Sophophora</taxon>
    </lineage>
</organism>
<dbReference type="GeneID" id="108006491"/>